<proteinExistence type="predicted"/>
<protein>
    <recommendedName>
        <fullName evidence="1">Neprosin PEP catalytic domain-containing protein</fullName>
    </recommendedName>
</protein>
<gene>
    <name evidence="2" type="ORF">RGQ29_007318</name>
</gene>
<dbReference type="EMBL" id="JAXUIC010000012">
    <property type="protein sequence ID" value="KAK4557511.1"/>
    <property type="molecule type" value="Genomic_DNA"/>
</dbReference>
<organism evidence="2 3">
    <name type="scientific">Quercus rubra</name>
    <name type="common">Northern red oak</name>
    <name type="synonym">Quercus borealis</name>
    <dbReference type="NCBI Taxonomy" id="3512"/>
    <lineage>
        <taxon>Eukaryota</taxon>
        <taxon>Viridiplantae</taxon>
        <taxon>Streptophyta</taxon>
        <taxon>Embryophyta</taxon>
        <taxon>Tracheophyta</taxon>
        <taxon>Spermatophyta</taxon>
        <taxon>Magnoliopsida</taxon>
        <taxon>eudicotyledons</taxon>
        <taxon>Gunneridae</taxon>
        <taxon>Pentapetalae</taxon>
        <taxon>rosids</taxon>
        <taxon>fabids</taxon>
        <taxon>Fagales</taxon>
        <taxon>Fagaceae</taxon>
        <taxon>Quercus</taxon>
    </lineage>
</organism>
<evidence type="ECO:0000313" key="3">
    <source>
        <dbReference type="Proteomes" id="UP001324115"/>
    </source>
</evidence>
<evidence type="ECO:0000313" key="2">
    <source>
        <dbReference type="EMBL" id="KAK4557511.1"/>
    </source>
</evidence>
<accession>A0AAN7DY51</accession>
<dbReference type="Proteomes" id="UP001324115">
    <property type="component" value="Unassembled WGS sequence"/>
</dbReference>
<dbReference type="InterPro" id="IPR053168">
    <property type="entry name" value="Glutamic_endopeptidase"/>
</dbReference>
<reference evidence="2 3" key="1">
    <citation type="journal article" date="2023" name="G3 (Bethesda)">
        <title>A haplotype-resolved chromosome-scale genome for Quercus rubra L. provides insights into the genetics of adaptive traits for red oak species.</title>
        <authorList>
            <person name="Kapoor B."/>
            <person name="Jenkins J."/>
            <person name="Schmutz J."/>
            <person name="Zhebentyayeva T."/>
            <person name="Kuelheim C."/>
            <person name="Coggeshall M."/>
            <person name="Heim C."/>
            <person name="Lasky J.R."/>
            <person name="Leites L."/>
            <person name="Islam-Faridi N."/>
            <person name="Romero-Severson J."/>
            <person name="DeLeo V.L."/>
            <person name="Lucas S.M."/>
            <person name="Lazic D."/>
            <person name="Gailing O."/>
            <person name="Carlson J."/>
            <person name="Staton M."/>
        </authorList>
    </citation>
    <scope>NUCLEOTIDE SEQUENCE [LARGE SCALE GENOMIC DNA]</scope>
    <source>
        <strain evidence="2">Pseudo-F2</strain>
    </source>
</reference>
<dbReference type="PANTHER" id="PTHR31589">
    <property type="entry name" value="PROTEIN, PUTATIVE (DUF239)-RELATED-RELATED"/>
    <property type="match status" value="1"/>
</dbReference>
<dbReference type="AlphaFoldDB" id="A0AAN7DY51"/>
<keyword evidence="3" id="KW-1185">Reference proteome</keyword>
<dbReference type="Pfam" id="PF03080">
    <property type="entry name" value="Neprosin"/>
    <property type="match status" value="1"/>
</dbReference>
<sequence>MAPSFSGNVLNNYDTKIGKFSKIGLQDEGCPPGMVPIMKIKSSHLRNEYSHSKYHSKNFTDDNPSQQFATYHTKSKNRINHGARAIISLENPSVEMGQYSMAQIWVQKGQFNGLESIQAGWAVDNFGKTGCFNSVCPGFVQVHPRLHPGSPFANISVFQGQQFVTDILIAQDKTSCHWWFTLDNQKIGYWPKNIFTLLANEARFFQFGGEAYRNINKPCPPMGNGHFPSRVLKESSYFVQMQSVSPAYNLWDIDPIIMDKSISNVGYDLVPWGNQRGNLKITMTYGGPGGNCGQ</sequence>
<name>A0AAN7DY51_QUERU</name>
<feature type="domain" description="Neprosin PEP catalytic" evidence="1">
    <location>
        <begin position="61"/>
        <end position="293"/>
    </location>
</feature>
<dbReference type="PANTHER" id="PTHR31589:SF233">
    <property type="entry name" value="PROTEIN, PUTATIVE (DUF239)-RELATED"/>
    <property type="match status" value="1"/>
</dbReference>
<dbReference type="PROSITE" id="PS52045">
    <property type="entry name" value="NEPROSIN_PEP_CD"/>
    <property type="match status" value="1"/>
</dbReference>
<evidence type="ECO:0000259" key="1">
    <source>
        <dbReference type="PROSITE" id="PS52045"/>
    </source>
</evidence>
<dbReference type="InterPro" id="IPR004314">
    <property type="entry name" value="Neprosin"/>
</dbReference>
<comment type="caution">
    <text evidence="2">The sequence shown here is derived from an EMBL/GenBank/DDBJ whole genome shotgun (WGS) entry which is preliminary data.</text>
</comment>